<accession>A0A543KNQ7</accession>
<gene>
    <name evidence="3" type="ORF">FB476_1587</name>
</gene>
<dbReference type="Pfam" id="PF14300">
    <property type="entry name" value="DMP19"/>
    <property type="match status" value="1"/>
</dbReference>
<evidence type="ECO:0000259" key="2">
    <source>
        <dbReference type="Pfam" id="PF14300"/>
    </source>
</evidence>
<dbReference type="OrthoDB" id="5147630at2"/>
<protein>
    <recommendedName>
        <fullName evidence="2">DNA mimic protein DMP19 C-terminal domain-containing protein</fullName>
    </recommendedName>
</protein>
<feature type="domain" description="DNA mimic protein DMP19 C-terminal" evidence="2">
    <location>
        <begin position="21"/>
        <end position="116"/>
    </location>
</feature>
<evidence type="ECO:0000313" key="4">
    <source>
        <dbReference type="Proteomes" id="UP000315133"/>
    </source>
</evidence>
<proteinExistence type="predicted"/>
<evidence type="ECO:0000313" key="3">
    <source>
        <dbReference type="EMBL" id="TQM96698.1"/>
    </source>
</evidence>
<keyword evidence="4" id="KW-1185">Reference proteome</keyword>
<name>A0A543KNQ7_9MICO</name>
<reference evidence="3 4" key="1">
    <citation type="submission" date="2019-06" db="EMBL/GenBank/DDBJ databases">
        <title>Sequencing the genomes of 1000 actinobacteria strains.</title>
        <authorList>
            <person name="Klenk H.-P."/>
        </authorList>
    </citation>
    <scope>NUCLEOTIDE SEQUENCE [LARGE SCALE GENOMIC DNA]</scope>
    <source>
        <strain evidence="3 4">DSM 12362</strain>
    </source>
</reference>
<organism evidence="3 4">
    <name type="scientific">Ornithinimicrobium humiphilum</name>
    <dbReference type="NCBI Taxonomy" id="125288"/>
    <lineage>
        <taxon>Bacteria</taxon>
        <taxon>Bacillati</taxon>
        <taxon>Actinomycetota</taxon>
        <taxon>Actinomycetes</taxon>
        <taxon>Micrococcales</taxon>
        <taxon>Ornithinimicrobiaceae</taxon>
        <taxon>Ornithinimicrobium</taxon>
    </lineage>
</organism>
<dbReference type="InterPro" id="IPR025402">
    <property type="entry name" value="DMP19_C"/>
</dbReference>
<dbReference type="AlphaFoldDB" id="A0A543KNQ7"/>
<evidence type="ECO:0000256" key="1">
    <source>
        <dbReference type="SAM" id="MobiDB-lite"/>
    </source>
</evidence>
<comment type="caution">
    <text evidence="3">The sequence shown here is derived from an EMBL/GenBank/DDBJ whole genome shotgun (WGS) entry which is preliminary data.</text>
</comment>
<dbReference type="RefSeq" id="WP_141818279.1">
    <property type="nucleotide sequence ID" value="NZ_BAAAIL010000004.1"/>
</dbReference>
<sequence>MSHANAIWNRALEYGVDLTRPGDRHLRTAVTFDGSAENGGLLSAVESHLEDEEFPLAHVVSGLQYFGLTRTAALVVDARDRLRDANDSVLEELELTLDPRYPVDGEDLSGALEDKLATDPEDFAPLG</sequence>
<dbReference type="Proteomes" id="UP000315133">
    <property type="component" value="Unassembled WGS sequence"/>
</dbReference>
<dbReference type="EMBL" id="VFPU01000001">
    <property type="protein sequence ID" value="TQM96698.1"/>
    <property type="molecule type" value="Genomic_DNA"/>
</dbReference>
<feature type="region of interest" description="Disordered" evidence="1">
    <location>
        <begin position="104"/>
        <end position="127"/>
    </location>
</feature>